<name>A0A3Q3WPD7_MOLML</name>
<dbReference type="Proteomes" id="UP000261620">
    <property type="component" value="Unplaced"/>
</dbReference>
<dbReference type="AlphaFoldDB" id="A0A3Q3WPD7"/>
<feature type="domain" description="CTLH" evidence="5">
    <location>
        <begin position="45"/>
        <end position="102"/>
    </location>
</feature>
<dbReference type="SMART" id="SM00320">
    <property type="entry name" value="WD40"/>
    <property type="match status" value="7"/>
</dbReference>
<dbReference type="PROSITE" id="PS50294">
    <property type="entry name" value="WD_REPEATS_REGION"/>
    <property type="match status" value="1"/>
</dbReference>
<dbReference type="CDD" id="cd00200">
    <property type="entry name" value="WD40"/>
    <property type="match status" value="1"/>
</dbReference>
<dbReference type="InterPro" id="IPR015943">
    <property type="entry name" value="WD40/YVTN_repeat-like_dom_sf"/>
</dbReference>
<dbReference type="InterPro" id="IPR006595">
    <property type="entry name" value="CTLH_C"/>
</dbReference>
<dbReference type="PROSITE" id="PS50897">
    <property type="entry name" value="CTLH"/>
    <property type="match status" value="1"/>
</dbReference>
<dbReference type="STRING" id="94237.ENSMMOP00000010854"/>
<evidence type="ECO:0000256" key="1">
    <source>
        <dbReference type="ARBA" id="ARBA00022574"/>
    </source>
</evidence>
<dbReference type="PANTHER" id="PTHR19863">
    <property type="entry name" value="NEMITIN (NEURONAL ENRICHED MAP INTERACTING PROTEIN) HOMOLOG"/>
    <property type="match status" value="1"/>
</dbReference>
<dbReference type="InterPro" id="IPR019775">
    <property type="entry name" value="WD40_repeat_CS"/>
</dbReference>
<evidence type="ECO:0000256" key="2">
    <source>
        <dbReference type="ARBA" id="ARBA00022737"/>
    </source>
</evidence>
<keyword evidence="1 3" id="KW-0853">WD repeat</keyword>
<evidence type="ECO:0000313" key="6">
    <source>
        <dbReference type="Ensembl" id="ENSMMOP00000010854.1"/>
    </source>
</evidence>
<dbReference type="InterPro" id="IPR006594">
    <property type="entry name" value="LisH"/>
</dbReference>
<dbReference type="PROSITE" id="PS50896">
    <property type="entry name" value="LISH"/>
    <property type="match status" value="1"/>
</dbReference>
<proteinExistence type="predicted"/>
<dbReference type="PROSITE" id="PS50082">
    <property type="entry name" value="WD_REPEATS_2"/>
    <property type="match status" value="5"/>
</dbReference>
<reference evidence="6" key="2">
    <citation type="submission" date="2025-09" db="UniProtKB">
        <authorList>
            <consortium name="Ensembl"/>
        </authorList>
    </citation>
    <scope>IDENTIFICATION</scope>
</reference>
<feature type="repeat" description="WD" evidence="3">
    <location>
        <begin position="635"/>
        <end position="665"/>
    </location>
</feature>
<evidence type="ECO:0000256" key="3">
    <source>
        <dbReference type="PROSITE-ProRule" id="PRU00221"/>
    </source>
</evidence>
<keyword evidence="2" id="KW-0677">Repeat</keyword>
<feature type="region of interest" description="Disordered" evidence="4">
    <location>
        <begin position="478"/>
        <end position="534"/>
    </location>
</feature>
<organism evidence="6 7">
    <name type="scientific">Mola mola</name>
    <name type="common">Ocean sunfish</name>
    <name type="synonym">Tetraodon mola</name>
    <dbReference type="NCBI Taxonomy" id="94237"/>
    <lineage>
        <taxon>Eukaryota</taxon>
        <taxon>Metazoa</taxon>
        <taxon>Chordata</taxon>
        <taxon>Craniata</taxon>
        <taxon>Vertebrata</taxon>
        <taxon>Euteleostomi</taxon>
        <taxon>Actinopterygii</taxon>
        <taxon>Neopterygii</taxon>
        <taxon>Teleostei</taxon>
        <taxon>Neoteleostei</taxon>
        <taxon>Acanthomorphata</taxon>
        <taxon>Eupercaria</taxon>
        <taxon>Tetraodontiformes</taxon>
        <taxon>Molidae</taxon>
        <taxon>Mola</taxon>
    </lineage>
</organism>
<dbReference type="InterPro" id="IPR036322">
    <property type="entry name" value="WD40_repeat_dom_sf"/>
</dbReference>
<dbReference type="InterPro" id="IPR040067">
    <property type="entry name" value="WDR47"/>
</dbReference>
<feature type="repeat" description="WD" evidence="3">
    <location>
        <begin position="729"/>
        <end position="769"/>
    </location>
</feature>
<feature type="region of interest" description="Disordered" evidence="4">
    <location>
        <begin position="367"/>
        <end position="397"/>
    </location>
</feature>
<feature type="repeat" description="WD" evidence="3">
    <location>
        <begin position="816"/>
        <end position="850"/>
    </location>
</feature>
<dbReference type="Gene3D" id="2.130.10.10">
    <property type="entry name" value="YVTN repeat-like/Quinoprotein amine dehydrogenase"/>
    <property type="match status" value="2"/>
</dbReference>
<reference evidence="6" key="1">
    <citation type="submission" date="2025-08" db="UniProtKB">
        <authorList>
            <consortium name="Ensembl"/>
        </authorList>
    </citation>
    <scope>IDENTIFICATION</scope>
</reference>
<protein>
    <recommendedName>
        <fullName evidence="5">CTLH domain-containing protein</fullName>
    </recommendedName>
</protein>
<feature type="repeat" description="WD" evidence="3">
    <location>
        <begin position="774"/>
        <end position="815"/>
    </location>
</feature>
<sequence>MTAEETIGIKEAEVIKVILDFLNSRKLHISMLALEKESGVINGLYSDDMLFLRQLILDGQWEEVMQFIQPLEGMETFDKKRFRYIILKQKFLEALCVNNAMSAAEDPQNLEFSMQEAVKCLHSLEKFCPTKEDYSKLCLLLTLPRLSHHAEFKDWNPSTARVHCFEEACTMVAEFIPADRKLSEAGFRASGNRLFQLLIKGILYECCVEFCQSKATGEEITESEVLLGVDLLCGNGCDELDLSLLSWLQNLSPGAFSCAFQQKNLNIHVDRLVKPSRAGHADLLTPLITRLSPRPALPFSHRPHSADSYMSRSLNPALDGLSHGLAAQDKRGYNISFYLFFFTSIMFFFLLHLKSCLYVDSSGDRKYPQGLDGPDATRTPPTPGKDGGPPCSTETNELDSTEHIQEYYRQRLRVRQHLEQKQQQKQLYQQMLLEGGVKPQDGAQSNLTETFLSRSIQKLEEMNVGIEHRGDEVMSHLGQQWNGLPGNTGDPSPRTADAHHTPETGPPRDQTGGAVSSTPFKAGSHDLPPLSESPVPVTVQHTADKLPLGHSCLNINLSDLVQPAKSKCQFVKVNQLEDTQAVRAVAFHPSGAFYAVGSNSKTLRVCAYPETLTASSEHRTGPGAVKQPVVRFRRNKHHKGSIYCVAWSHCGQLLATGSNDKFVKVLPFNADSCNATGPDLEFSMHDGTIRDLAFVEGPESGGSILISAGAGDCNIYTTDCQRGQGLHALSGHTGHILSLYTWGGWMIASGSQDKTVRFWDLRVPSCVRVVGTTLHGSGSAVASVAVDPSGRLLATGQEDSTCMLYDIRGGRIVQTCRPHGSDVRSVRFSPGAHHLLTGSYDNKIIISDLQGDLTKPLPQTLAGEHWDKVIQCRWHPQEQTFLSSSADRTVVLWAPGP</sequence>
<dbReference type="SMART" id="SM00668">
    <property type="entry name" value="CTLH"/>
    <property type="match status" value="1"/>
</dbReference>
<keyword evidence="7" id="KW-1185">Reference proteome</keyword>
<dbReference type="SUPFAM" id="SSF50978">
    <property type="entry name" value="WD40 repeat-like"/>
    <property type="match status" value="1"/>
</dbReference>
<dbReference type="Pfam" id="PF25602">
    <property type="entry name" value="WDR47_COR"/>
    <property type="match status" value="1"/>
</dbReference>
<dbReference type="PROSITE" id="PS00678">
    <property type="entry name" value="WD_REPEATS_1"/>
    <property type="match status" value="1"/>
</dbReference>
<dbReference type="PANTHER" id="PTHR19863:SF5">
    <property type="entry name" value="WD REPEAT-CONTAINING PROTEIN 47"/>
    <property type="match status" value="1"/>
</dbReference>
<accession>A0A3Q3WPD7</accession>
<dbReference type="OMA" id="THEHVKS"/>
<dbReference type="InterPro" id="IPR057749">
    <property type="entry name" value="WDR47_COR"/>
</dbReference>
<feature type="repeat" description="WD" evidence="3">
    <location>
        <begin position="862"/>
        <end position="893"/>
    </location>
</feature>
<evidence type="ECO:0000313" key="7">
    <source>
        <dbReference type="Proteomes" id="UP000261620"/>
    </source>
</evidence>
<dbReference type="InterPro" id="IPR001680">
    <property type="entry name" value="WD40_rpt"/>
</dbReference>
<evidence type="ECO:0000259" key="5">
    <source>
        <dbReference type="PROSITE" id="PS50897"/>
    </source>
</evidence>
<dbReference type="Pfam" id="PF00400">
    <property type="entry name" value="WD40"/>
    <property type="match status" value="6"/>
</dbReference>
<evidence type="ECO:0000256" key="4">
    <source>
        <dbReference type="SAM" id="MobiDB-lite"/>
    </source>
</evidence>
<dbReference type="Ensembl" id="ENSMMOT00000011038.1">
    <property type="protein sequence ID" value="ENSMMOP00000010854.1"/>
    <property type="gene ID" value="ENSMMOG00000008367.1"/>
</dbReference>